<organism evidence="1 2">
    <name type="scientific">Hemibagrus wyckioides</name>
    <dbReference type="NCBI Taxonomy" id="337641"/>
    <lineage>
        <taxon>Eukaryota</taxon>
        <taxon>Metazoa</taxon>
        <taxon>Chordata</taxon>
        <taxon>Craniata</taxon>
        <taxon>Vertebrata</taxon>
        <taxon>Euteleostomi</taxon>
        <taxon>Actinopterygii</taxon>
        <taxon>Neopterygii</taxon>
        <taxon>Teleostei</taxon>
        <taxon>Ostariophysi</taxon>
        <taxon>Siluriformes</taxon>
        <taxon>Bagridae</taxon>
        <taxon>Hemibagrus</taxon>
    </lineage>
</organism>
<sequence length="80" mass="9105">MKTLTSIKQHTTKNNRYPLQKGKMMMMITVMKRHKVTPAPDVMFQGVSQMLYGVKGQAQVPCQSVEAERLYFIVSIDLAT</sequence>
<evidence type="ECO:0000313" key="1">
    <source>
        <dbReference type="EMBL" id="KAG7318174.1"/>
    </source>
</evidence>
<protein>
    <submittedName>
        <fullName evidence="1">Uncharacterized protein</fullName>
    </submittedName>
</protein>
<comment type="caution">
    <text evidence="1">The sequence shown here is derived from an EMBL/GenBank/DDBJ whole genome shotgun (WGS) entry which is preliminary data.</text>
</comment>
<accession>A0A9D3N941</accession>
<proteinExistence type="predicted"/>
<keyword evidence="2" id="KW-1185">Reference proteome</keyword>
<name>A0A9D3N941_9TELE</name>
<dbReference type="EMBL" id="JAHKSW010000022">
    <property type="protein sequence ID" value="KAG7318174.1"/>
    <property type="molecule type" value="Genomic_DNA"/>
</dbReference>
<reference evidence="1 2" key="1">
    <citation type="submission" date="2021-06" db="EMBL/GenBank/DDBJ databases">
        <title>Chromosome-level genome assembly of the red-tail catfish (Hemibagrus wyckioides).</title>
        <authorList>
            <person name="Shao F."/>
        </authorList>
    </citation>
    <scope>NUCLEOTIDE SEQUENCE [LARGE SCALE GENOMIC DNA]</scope>
    <source>
        <strain evidence="1">EC202008001</strain>
        <tissue evidence="1">Blood</tissue>
    </source>
</reference>
<gene>
    <name evidence="1" type="ORF">KOW79_017929</name>
</gene>
<dbReference type="Proteomes" id="UP000824219">
    <property type="component" value="Linkage Group LG22"/>
</dbReference>
<evidence type="ECO:0000313" key="2">
    <source>
        <dbReference type="Proteomes" id="UP000824219"/>
    </source>
</evidence>
<dbReference type="AlphaFoldDB" id="A0A9D3N941"/>